<evidence type="ECO:0000313" key="9">
    <source>
        <dbReference type="Proteomes" id="UP000774326"/>
    </source>
</evidence>
<dbReference type="Gene3D" id="3.40.1090.10">
    <property type="entry name" value="Cytosolic phospholipase A2 catalytic domain"/>
    <property type="match status" value="1"/>
</dbReference>
<feature type="region of interest" description="Disordered" evidence="5">
    <location>
        <begin position="383"/>
        <end position="404"/>
    </location>
</feature>
<dbReference type="InterPro" id="IPR021771">
    <property type="entry name" value="Triacylglycerol_lipase_N"/>
</dbReference>
<evidence type="ECO:0000313" key="8">
    <source>
        <dbReference type="EMBL" id="KAH3684329.1"/>
    </source>
</evidence>
<keyword evidence="1" id="KW-0378">Hydrolase</keyword>
<dbReference type="Pfam" id="PF11815">
    <property type="entry name" value="DUF3336"/>
    <property type="match status" value="1"/>
</dbReference>
<organism evidence="8 9">
    <name type="scientific">Wickerhamomyces pijperi</name>
    <name type="common">Yeast</name>
    <name type="synonym">Pichia pijperi</name>
    <dbReference type="NCBI Taxonomy" id="599730"/>
    <lineage>
        <taxon>Eukaryota</taxon>
        <taxon>Fungi</taxon>
        <taxon>Dikarya</taxon>
        <taxon>Ascomycota</taxon>
        <taxon>Saccharomycotina</taxon>
        <taxon>Saccharomycetes</taxon>
        <taxon>Phaffomycetales</taxon>
        <taxon>Wickerhamomycetaceae</taxon>
        <taxon>Wickerhamomyces</taxon>
    </lineage>
</organism>
<evidence type="ECO:0000256" key="5">
    <source>
        <dbReference type="SAM" id="MobiDB-lite"/>
    </source>
</evidence>
<evidence type="ECO:0000259" key="7">
    <source>
        <dbReference type="PROSITE" id="PS51635"/>
    </source>
</evidence>
<dbReference type="SUPFAM" id="SSF52151">
    <property type="entry name" value="FabD/lysophospholipase-like"/>
    <property type="match status" value="1"/>
</dbReference>
<dbReference type="GO" id="GO:0016042">
    <property type="term" value="P:lipid catabolic process"/>
    <property type="evidence" value="ECO:0007669"/>
    <property type="project" value="UniProtKB-KW"/>
</dbReference>
<name>A0A9P8Q7L2_WICPI</name>
<keyword evidence="3" id="KW-0443">Lipid metabolism</keyword>
<dbReference type="Proteomes" id="UP000774326">
    <property type="component" value="Unassembled WGS sequence"/>
</dbReference>
<feature type="transmembrane region" description="Helical" evidence="6">
    <location>
        <begin position="190"/>
        <end position="212"/>
    </location>
</feature>
<feature type="domain" description="PNPLA" evidence="7">
    <location>
        <begin position="196"/>
        <end position="378"/>
    </location>
</feature>
<feature type="transmembrane region" description="Helical" evidence="6">
    <location>
        <begin position="224"/>
        <end position="242"/>
    </location>
</feature>
<dbReference type="CDD" id="cd07229">
    <property type="entry name" value="Pat_TGL3_like"/>
    <property type="match status" value="1"/>
</dbReference>
<comment type="caution">
    <text evidence="4">Lacks conserved residue(s) required for the propagation of feature annotation.</text>
</comment>
<dbReference type="EMBL" id="JAEUBG010002607">
    <property type="protein sequence ID" value="KAH3684329.1"/>
    <property type="molecule type" value="Genomic_DNA"/>
</dbReference>
<dbReference type="GO" id="GO:0006641">
    <property type="term" value="P:triglyceride metabolic process"/>
    <property type="evidence" value="ECO:0007669"/>
    <property type="project" value="UniProtKB-ARBA"/>
</dbReference>
<keyword evidence="6" id="KW-0472">Membrane</keyword>
<protein>
    <recommendedName>
        <fullName evidence="7">PNPLA domain-containing protein</fullName>
    </recommendedName>
</protein>
<sequence>MTQSLPITLLSTALNHIPPTVWLILDFLFDICTFWFRQLLALWRRKNPVNLAKQALLKSDNYNDWLENATYVDRLTGNDLWRLNFTSKKYDCRLISDRVQQLKHARELGDVATLVKVLRTGSFLRNFGGISNKNLFNRAYAGTKILIEDYISEVIKTLEYLDSTPLQSQKIHQLSSNQMKLDFFHEARQAFGSTALILQGGSLFGLCHIGVVKALYFKGLLPRIISGSAVGAVVAALVCVLTNDELKDTLETLPDKLDQLDRRLYKKGSVDERYGSVIENVITKGYSQDIFIFTKYVRQIIGDLTFEEAYIKTTKILNVVIHPTDPSIPTLLNHVTAPNVVIWSALYASIGSGVINEENCTLYIKDLQSRIVPFDPNTSGEPVRFLTPHQANERDPGTYESGKESPYTRLTELFNVNNFIVSLARPYLAPLLVNDIKHETGWRVKRLTRRLMGLELQHRMELLDRVGLLSSAVKRLAVDEKTPLNASEITIVPELRMLMRDFGRVFDVHRVKENINYWVNVGERSVWKCLPAVWVRCGVEFTLDDLYNKRRKRRAGVMY</sequence>
<dbReference type="InterPro" id="IPR050301">
    <property type="entry name" value="NTE"/>
</dbReference>
<gene>
    <name evidence="8" type="ORF">WICPIJ_004709</name>
</gene>
<dbReference type="GO" id="GO:0004806">
    <property type="term" value="F:triacylglycerol lipase activity"/>
    <property type="evidence" value="ECO:0007669"/>
    <property type="project" value="InterPro"/>
</dbReference>
<dbReference type="PANTHER" id="PTHR14226">
    <property type="entry name" value="NEUROPATHY TARGET ESTERASE/SWISS CHEESE D.MELANOGASTER"/>
    <property type="match status" value="1"/>
</dbReference>
<accession>A0A9P8Q7L2</accession>
<keyword evidence="9" id="KW-1185">Reference proteome</keyword>
<dbReference type="PROSITE" id="PS51635">
    <property type="entry name" value="PNPLA"/>
    <property type="match status" value="1"/>
</dbReference>
<feature type="compositionally biased region" description="Basic and acidic residues" evidence="5">
    <location>
        <begin position="391"/>
        <end position="403"/>
    </location>
</feature>
<evidence type="ECO:0000256" key="3">
    <source>
        <dbReference type="ARBA" id="ARBA00023098"/>
    </source>
</evidence>
<keyword evidence="6" id="KW-0812">Transmembrane</keyword>
<reference evidence="8" key="2">
    <citation type="submission" date="2021-01" db="EMBL/GenBank/DDBJ databases">
        <authorList>
            <person name="Schikora-Tamarit M.A."/>
        </authorList>
    </citation>
    <scope>NUCLEOTIDE SEQUENCE</scope>
    <source>
        <strain evidence="8">CBS2887</strain>
    </source>
</reference>
<proteinExistence type="predicted"/>
<dbReference type="InterPro" id="IPR016035">
    <property type="entry name" value="Acyl_Trfase/lysoPLipase"/>
</dbReference>
<dbReference type="InterPro" id="IPR002641">
    <property type="entry name" value="PNPLA_dom"/>
</dbReference>
<dbReference type="AlphaFoldDB" id="A0A9P8Q7L2"/>
<dbReference type="OrthoDB" id="10049244at2759"/>
<evidence type="ECO:0000256" key="4">
    <source>
        <dbReference type="PROSITE-ProRule" id="PRU01161"/>
    </source>
</evidence>
<comment type="caution">
    <text evidence="8">The sequence shown here is derived from an EMBL/GenBank/DDBJ whole genome shotgun (WGS) entry which is preliminary data.</text>
</comment>
<evidence type="ECO:0000256" key="1">
    <source>
        <dbReference type="ARBA" id="ARBA00022801"/>
    </source>
</evidence>
<reference evidence="8" key="1">
    <citation type="journal article" date="2021" name="Open Biol.">
        <title>Shared evolutionary footprints suggest mitochondrial oxidative damage underlies multiple complex I losses in fungi.</title>
        <authorList>
            <person name="Schikora-Tamarit M.A."/>
            <person name="Marcet-Houben M."/>
            <person name="Nosek J."/>
            <person name="Gabaldon T."/>
        </authorList>
    </citation>
    <scope>NUCLEOTIDE SEQUENCE</scope>
    <source>
        <strain evidence="8">CBS2887</strain>
    </source>
</reference>
<dbReference type="PANTHER" id="PTHR14226:SF44">
    <property type="entry name" value="TRIACYLGLYCEROL LIPASE 3"/>
    <property type="match status" value="1"/>
</dbReference>
<keyword evidence="6" id="KW-1133">Transmembrane helix</keyword>
<evidence type="ECO:0000256" key="6">
    <source>
        <dbReference type="SAM" id="Phobius"/>
    </source>
</evidence>
<keyword evidence="2" id="KW-0442">Lipid degradation</keyword>
<evidence type="ECO:0000256" key="2">
    <source>
        <dbReference type="ARBA" id="ARBA00022963"/>
    </source>
</evidence>
<dbReference type="Pfam" id="PF01734">
    <property type="entry name" value="Patatin"/>
    <property type="match status" value="1"/>
</dbReference>